<feature type="domain" description="RRM" evidence="4">
    <location>
        <begin position="152"/>
        <end position="231"/>
    </location>
</feature>
<keyword evidence="1" id="KW-0479">Metal-binding</keyword>
<dbReference type="InterPro" id="IPR039780">
    <property type="entry name" value="Mot2"/>
</dbReference>
<feature type="domain" description="RING-type" evidence="3">
    <location>
        <begin position="27"/>
        <end position="70"/>
    </location>
</feature>
<keyword evidence="1" id="KW-0863">Zinc-finger</keyword>
<dbReference type="SMART" id="SM00360">
    <property type="entry name" value="RRM"/>
    <property type="match status" value="1"/>
</dbReference>
<name>A0AAV9XZF3_9CRYT</name>
<dbReference type="GO" id="GO:0030014">
    <property type="term" value="C:CCR4-NOT complex"/>
    <property type="evidence" value="ECO:0007669"/>
    <property type="project" value="InterPro"/>
</dbReference>
<sequence>MTDKIETEDNTNKSQLNLTSNNNELICPLCMEEMDETDKNFYPCKCRYQICLWCFYHVRDQLDNKCPACRQQYDDKLTISSNRDNICIYKEEQGFNWCGNTVSRISTSSNSNKNDDKTNKNNSNCDEIKIKDVINDEKTTVNLEDMRIIQRNLVYVVGLSYQVAKKEILSCENMFGRYGKILNMRILPNDNDTCSAFITYNDELSATKAIKNTNGKKVFGQNIIRCSFGTNKYCNNFIKGINCGNPNCAYVHNIVDPNDCISKSELINFHSSNKFALKPLRELKNTVKNNSIINTINSNLNNNSGSNSTSTSTISTTSSNASNLASLLSNRTSSSFGFNKDKRLQRNKNKRNVNNCNLNISDNINVTKNYSKSSNTDYGDNLDVCSSSISELSPGNNEKHNNLNTHENEINDKTVEYSIVDETIISNYNNDIKSSNDTSSNIGNKYNSSQCSKIDFEQINTNSQDILSPQDSNTPVTIQSIQNSLSSFSVQDVLFGNIKTNNENISNDVTNYYINSALDNELEFELNIKHDIEKVIDEDCVDFSNNRIGVSNFFSNQISPSNDSNFINFGSTTSQTSSYPSISKKIIERSHYNPLFNSYNDDDKTNNTEINDNKFVKTSTHLYSPITTNSIVSFSTSQNGLIQNRKNSDIKKQANFNVNSSNTINSNSSSNINTSFIDSISVLRSIMPHANITIQGQ</sequence>
<dbReference type="GO" id="GO:0003723">
    <property type="term" value="F:RNA binding"/>
    <property type="evidence" value="ECO:0007669"/>
    <property type="project" value="UniProtKB-UniRule"/>
</dbReference>
<dbReference type="GO" id="GO:0004842">
    <property type="term" value="F:ubiquitin-protein transferase activity"/>
    <property type="evidence" value="ECO:0007669"/>
    <property type="project" value="InterPro"/>
</dbReference>
<organism evidence="5 6">
    <name type="scientific">Cryptosporidium xiaoi</name>
    <dbReference type="NCBI Taxonomy" id="659607"/>
    <lineage>
        <taxon>Eukaryota</taxon>
        <taxon>Sar</taxon>
        <taxon>Alveolata</taxon>
        <taxon>Apicomplexa</taxon>
        <taxon>Conoidasida</taxon>
        <taxon>Coccidia</taxon>
        <taxon>Eucoccidiorida</taxon>
        <taxon>Eimeriorina</taxon>
        <taxon>Cryptosporidiidae</taxon>
        <taxon>Cryptosporidium</taxon>
    </lineage>
</organism>
<dbReference type="Gene3D" id="3.30.40.10">
    <property type="entry name" value="Zinc/RING finger domain, C3HC4 (zinc finger)"/>
    <property type="match status" value="1"/>
</dbReference>
<dbReference type="PANTHER" id="PTHR12603:SF0">
    <property type="entry name" value="CCR4-NOT TRANSCRIPTION COMPLEX SUBUNIT 4"/>
    <property type="match status" value="1"/>
</dbReference>
<evidence type="ECO:0000259" key="4">
    <source>
        <dbReference type="PROSITE" id="PS50102"/>
    </source>
</evidence>
<evidence type="ECO:0000313" key="6">
    <source>
        <dbReference type="Proteomes" id="UP001311799"/>
    </source>
</evidence>
<evidence type="ECO:0000256" key="1">
    <source>
        <dbReference type="PROSITE-ProRule" id="PRU00175"/>
    </source>
</evidence>
<dbReference type="InterPro" id="IPR039515">
    <property type="entry name" value="NOT4_mRING-HC-C4C4"/>
</dbReference>
<dbReference type="Pfam" id="PF14570">
    <property type="entry name" value="zf-RING_4"/>
    <property type="match status" value="1"/>
</dbReference>
<dbReference type="SUPFAM" id="SSF57850">
    <property type="entry name" value="RING/U-box"/>
    <property type="match status" value="1"/>
</dbReference>
<evidence type="ECO:0000256" key="2">
    <source>
        <dbReference type="PROSITE-ProRule" id="PRU00176"/>
    </source>
</evidence>
<dbReference type="InterPro" id="IPR000504">
    <property type="entry name" value="RRM_dom"/>
</dbReference>
<dbReference type="GO" id="GO:0008270">
    <property type="term" value="F:zinc ion binding"/>
    <property type="evidence" value="ECO:0007669"/>
    <property type="project" value="UniProtKB-KW"/>
</dbReference>
<dbReference type="InterPro" id="IPR013083">
    <property type="entry name" value="Znf_RING/FYVE/PHD"/>
</dbReference>
<keyword evidence="1" id="KW-0862">Zinc</keyword>
<dbReference type="InterPro" id="IPR001841">
    <property type="entry name" value="Znf_RING"/>
</dbReference>
<reference evidence="5 6" key="1">
    <citation type="submission" date="2023-10" db="EMBL/GenBank/DDBJ databases">
        <title>Comparative genomics analysis reveals potential genetic determinants of host preference in Cryptosporidium xiaoi.</title>
        <authorList>
            <person name="Xiao L."/>
            <person name="Li J."/>
        </authorList>
    </citation>
    <scope>NUCLEOTIDE SEQUENCE [LARGE SCALE GENOMIC DNA]</scope>
    <source>
        <strain evidence="5 6">52996</strain>
    </source>
</reference>
<evidence type="ECO:0000259" key="3">
    <source>
        <dbReference type="PROSITE" id="PS50089"/>
    </source>
</evidence>
<dbReference type="Pfam" id="PF00076">
    <property type="entry name" value="RRM_1"/>
    <property type="match status" value="1"/>
</dbReference>
<protein>
    <submittedName>
        <fullName evidence="5">Transcriptional repressor Not4hp</fullName>
    </submittedName>
</protein>
<dbReference type="AlphaFoldDB" id="A0AAV9XZF3"/>
<dbReference type="PROSITE" id="PS50102">
    <property type="entry name" value="RRM"/>
    <property type="match status" value="1"/>
</dbReference>
<dbReference type="CDD" id="cd16618">
    <property type="entry name" value="mRING-HC-C4C4_CNOT4"/>
    <property type="match status" value="1"/>
</dbReference>
<dbReference type="InterPro" id="IPR035979">
    <property type="entry name" value="RBD_domain_sf"/>
</dbReference>
<proteinExistence type="predicted"/>
<dbReference type="Proteomes" id="UP001311799">
    <property type="component" value="Unassembled WGS sequence"/>
</dbReference>
<dbReference type="Gene3D" id="3.30.70.330">
    <property type="match status" value="1"/>
</dbReference>
<keyword evidence="6" id="KW-1185">Reference proteome</keyword>
<dbReference type="InterPro" id="IPR012677">
    <property type="entry name" value="Nucleotide-bd_a/b_plait_sf"/>
</dbReference>
<evidence type="ECO:0000313" key="5">
    <source>
        <dbReference type="EMBL" id="KAK6589504.1"/>
    </source>
</evidence>
<dbReference type="PROSITE" id="PS50089">
    <property type="entry name" value="ZF_RING_2"/>
    <property type="match status" value="1"/>
</dbReference>
<dbReference type="PANTHER" id="PTHR12603">
    <property type="entry name" value="CCR4-NOT TRANSCRIPTION COMPLEX RELATED"/>
    <property type="match status" value="1"/>
</dbReference>
<dbReference type="GO" id="GO:0016567">
    <property type="term" value="P:protein ubiquitination"/>
    <property type="evidence" value="ECO:0007669"/>
    <property type="project" value="TreeGrafter"/>
</dbReference>
<keyword evidence="2" id="KW-0694">RNA-binding</keyword>
<accession>A0AAV9XZF3</accession>
<gene>
    <name evidence="5" type="ORF">RS030_203187</name>
</gene>
<comment type="caution">
    <text evidence="5">The sequence shown here is derived from an EMBL/GenBank/DDBJ whole genome shotgun (WGS) entry which is preliminary data.</text>
</comment>
<dbReference type="EMBL" id="JAWDEY010000012">
    <property type="protein sequence ID" value="KAK6589504.1"/>
    <property type="molecule type" value="Genomic_DNA"/>
</dbReference>
<dbReference type="SUPFAM" id="SSF54928">
    <property type="entry name" value="RNA-binding domain, RBD"/>
    <property type="match status" value="1"/>
</dbReference>